<dbReference type="EMBL" id="CP058579">
    <property type="protein sequence ID" value="QLG61189.1"/>
    <property type="molecule type" value="Genomic_DNA"/>
</dbReference>
<dbReference type="Pfam" id="PF06348">
    <property type="entry name" value="DUF1059"/>
    <property type="match status" value="1"/>
</dbReference>
<feature type="region of interest" description="Disordered" evidence="1">
    <location>
        <begin position="30"/>
        <end position="53"/>
    </location>
</feature>
<keyword evidence="3" id="KW-1185">Reference proteome</keyword>
<dbReference type="AlphaFoldDB" id="A0A7D5L9X9"/>
<dbReference type="Proteomes" id="UP000509626">
    <property type="component" value="Chromosome"/>
</dbReference>
<reference evidence="2 3" key="1">
    <citation type="submission" date="2020-06" db="EMBL/GenBank/DDBJ databases">
        <title>NJ-3-1, isolated from saline soil.</title>
        <authorList>
            <person name="Cui H.L."/>
            <person name="Shi X."/>
        </authorList>
    </citation>
    <scope>NUCLEOTIDE SEQUENCE [LARGE SCALE GENOMIC DNA]</scope>
    <source>
        <strain evidence="2 3">NJ-3-1</strain>
    </source>
</reference>
<protein>
    <submittedName>
        <fullName evidence="2">DUF1059 domain-containing protein</fullName>
    </submittedName>
</protein>
<dbReference type="OrthoDB" id="9023at2157"/>
<evidence type="ECO:0000313" key="3">
    <source>
        <dbReference type="Proteomes" id="UP000509626"/>
    </source>
</evidence>
<evidence type="ECO:0000313" key="2">
    <source>
        <dbReference type="EMBL" id="QLG61189.1"/>
    </source>
</evidence>
<gene>
    <name evidence="2" type="ORF">HUG12_05340</name>
</gene>
<dbReference type="RefSeq" id="WP_179267773.1">
    <property type="nucleotide sequence ID" value="NZ_CP058579.1"/>
</dbReference>
<sequence>MVWEYTCPVDGCEFSASGNEEGGVVESAQQHVGDKHGDMPTREEVERHLVGPG</sequence>
<name>A0A7D5L9X9_9EURY</name>
<accession>A0A7D5L9X9</accession>
<dbReference type="InterPro" id="IPR009409">
    <property type="entry name" value="DUF1059"/>
</dbReference>
<dbReference type="KEGG" id="halu:HUG12_05340"/>
<evidence type="ECO:0000256" key="1">
    <source>
        <dbReference type="SAM" id="MobiDB-lite"/>
    </source>
</evidence>
<proteinExistence type="predicted"/>
<dbReference type="GeneID" id="56036861"/>
<organism evidence="2 3">
    <name type="scientific">Halorarum salinum</name>
    <dbReference type="NCBI Taxonomy" id="2743089"/>
    <lineage>
        <taxon>Archaea</taxon>
        <taxon>Methanobacteriati</taxon>
        <taxon>Methanobacteriota</taxon>
        <taxon>Stenosarchaea group</taxon>
        <taxon>Halobacteria</taxon>
        <taxon>Halobacteriales</taxon>
        <taxon>Haloferacaceae</taxon>
        <taxon>Halorarum</taxon>
    </lineage>
</organism>
<feature type="compositionally biased region" description="Basic and acidic residues" evidence="1">
    <location>
        <begin position="32"/>
        <end position="53"/>
    </location>
</feature>